<evidence type="ECO:0000313" key="2">
    <source>
        <dbReference type="Proteomes" id="UP001197114"/>
    </source>
</evidence>
<dbReference type="InterPro" id="IPR050155">
    <property type="entry name" value="HAD-like_hydrolase_sf"/>
</dbReference>
<dbReference type="InterPro" id="IPR023214">
    <property type="entry name" value="HAD_sf"/>
</dbReference>
<sequence length="242" mass="25997">MPELGPVARLLAKPAESCVLFDFDGPVCRLFPDGSSASVARALREHARERGAHHVLTPQEERSKDPHDVLRAVDRALREGVIEDAGLLAEVEAVLTKGEVAAAHTAPPTPGAHGLIRRLRAHGVRTAVVTNNSPHAVAAYLRRHDLADAFGPHIYGRTDQPVLLKPDPDSLHRALRGLGARPAEAVMIGDTVTDLRAARKAKVLFAGYARDERKAAPLREAGAELILSTLGPLLRLVETEPS</sequence>
<dbReference type="EMBL" id="WMBF01000864">
    <property type="protein sequence ID" value="MBW5426267.1"/>
    <property type="molecule type" value="Genomic_DNA"/>
</dbReference>
<dbReference type="InterPro" id="IPR006439">
    <property type="entry name" value="HAD-SF_hydro_IA"/>
</dbReference>
<dbReference type="Pfam" id="PF00702">
    <property type="entry name" value="Hydrolase"/>
    <property type="match status" value="1"/>
</dbReference>
<dbReference type="Proteomes" id="UP001197114">
    <property type="component" value="Unassembled WGS sequence"/>
</dbReference>
<dbReference type="NCBIfam" id="TIGR01549">
    <property type="entry name" value="HAD-SF-IA-v1"/>
    <property type="match status" value="1"/>
</dbReference>
<organism evidence="1 2">
    <name type="scientific">Streptomyces anatolicus</name>
    <dbReference type="NCBI Taxonomy" id="2675858"/>
    <lineage>
        <taxon>Bacteria</taxon>
        <taxon>Bacillati</taxon>
        <taxon>Actinomycetota</taxon>
        <taxon>Actinomycetes</taxon>
        <taxon>Kitasatosporales</taxon>
        <taxon>Streptomycetaceae</taxon>
        <taxon>Streptomyces</taxon>
    </lineage>
</organism>
<dbReference type="InterPro" id="IPR036412">
    <property type="entry name" value="HAD-like_sf"/>
</dbReference>
<dbReference type="PANTHER" id="PTHR43434">
    <property type="entry name" value="PHOSPHOGLYCOLATE PHOSPHATASE"/>
    <property type="match status" value="1"/>
</dbReference>
<proteinExistence type="predicted"/>
<evidence type="ECO:0000313" key="1">
    <source>
        <dbReference type="EMBL" id="MBW5426267.1"/>
    </source>
</evidence>
<dbReference type="GO" id="GO:0016787">
    <property type="term" value="F:hydrolase activity"/>
    <property type="evidence" value="ECO:0007669"/>
    <property type="project" value="UniProtKB-KW"/>
</dbReference>
<name>A0ABS6Z0G1_9ACTN</name>
<gene>
    <name evidence="1" type="ORF">GKQ77_32730</name>
</gene>
<dbReference type="Gene3D" id="3.40.50.1000">
    <property type="entry name" value="HAD superfamily/HAD-like"/>
    <property type="match status" value="1"/>
</dbReference>
<accession>A0ABS6Z0G1</accession>
<dbReference type="NCBIfam" id="TIGR01509">
    <property type="entry name" value="HAD-SF-IA-v3"/>
    <property type="match status" value="1"/>
</dbReference>
<dbReference type="SUPFAM" id="SSF56784">
    <property type="entry name" value="HAD-like"/>
    <property type="match status" value="1"/>
</dbReference>
<comment type="caution">
    <text evidence="1">The sequence shown here is derived from an EMBL/GenBank/DDBJ whole genome shotgun (WGS) entry which is preliminary data.</text>
</comment>
<keyword evidence="2" id="KW-1185">Reference proteome</keyword>
<reference evidence="1 2" key="1">
    <citation type="submission" date="2019-11" db="EMBL/GenBank/DDBJ databases">
        <authorList>
            <person name="Ay H."/>
        </authorList>
    </citation>
    <scope>NUCLEOTIDE SEQUENCE [LARGE SCALE GENOMIC DNA]</scope>
    <source>
        <strain evidence="1 2">BG9H</strain>
    </source>
</reference>
<dbReference type="CDD" id="cd01427">
    <property type="entry name" value="HAD_like"/>
    <property type="match status" value="1"/>
</dbReference>
<protein>
    <submittedName>
        <fullName evidence="1">HAD-IA family hydrolase</fullName>
    </submittedName>
</protein>
<keyword evidence="1" id="KW-0378">Hydrolase</keyword>
<dbReference type="PANTHER" id="PTHR43434:SF1">
    <property type="entry name" value="PHOSPHOGLYCOLATE PHOSPHATASE"/>
    <property type="match status" value="1"/>
</dbReference>